<feature type="transmembrane region" description="Helical" evidence="11">
    <location>
        <begin position="30"/>
        <end position="48"/>
    </location>
</feature>
<name>A0A486XQW6_9GAMM</name>
<dbReference type="Pfam" id="PF00520">
    <property type="entry name" value="Ion_trans"/>
    <property type="match status" value="1"/>
</dbReference>
<dbReference type="GO" id="GO:0001508">
    <property type="term" value="P:action potential"/>
    <property type="evidence" value="ECO:0007669"/>
    <property type="project" value="TreeGrafter"/>
</dbReference>
<keyword evidence="8" id="KW-0406">Ion transport</keyword>
<keyword evidence="10 13" id="KW-0407">Ion channel</keyword>
<dbReference type="GO" id="GO:0008076">
    <property type="term" value="C:voltage-gated potassium channel complex"/>
    <property type="evidence" value="ECO:0007669"/>
    <property type="project" value="InterPro"/>
</dbReference>
<dbReference type="GO" id="GO:0005249">
    <property type="term" value="F:voltage-gated potassium channel activity"/>
    <property type="evidence" value="ECO:0007669"/>
    <property type="project" value="InterPro"/>
</dbReference>
<feature type="domain" description="Ion transport" evidence="12">
    <location>
        <begin position="31"/>
        <end position="246"/>
    </location>
</feature>
<reference evidence="13" key="1">
    <citation type="submission" date="2019-04" db="EMBL/GenBank/DDBJ databases">
        <authorList>
            <person name="Brambilla D."/>
        </authorList>
    </citation>
    <scope>NUCLEOTIDE SEQUENCE</scope>
    <source>
        <strain evidence="13">BAL1</strain>
    </source>
</reference>
<dbReference type="PANTHER" id="PTHR11537:SF254">
    <property type="entry name" value="POTASSIUM VOLTAGE-GATED CHANNEL PROTEIN SHAB"/>
    <property type="match status" value="1"/>
</dbReference>
<evidence type="ECO:0000256" key="4">
    <source>
        <dbReference type="ARBA" id="ARBA00022692"/>
    </source>
</evidence>
<sequence length="266" mass="29698">MNTTTQQSWRRRLAQQLDPELNPREGLTPLNALITFVIIVGIITAVLQTEVKIYQGNEHWFRLTELAFGSIFLLEYCARVWTCIENDKVRSRWRYMLSWVAIADLLAVTVAFSVYLGNGGILLRLLLLIRVLQLAKLGRFSMAMECILEAVRSRGYELLVSAIFAGLLLLISSTMLYLVEGPHQPEAFGSILRSAWWAIATLTTVGYGDVYPITALGRFLAGITAITGVCIIAVPTGILASAFSDAINTAKERHRKLPKILERDKN</sequence>
<feature type="transmembrane region" description="Helical" evidence="11">
    <location>
        <begin position="158"/>
        <end position="179"/>
    </location>
</feature>
<evidence type="ECO:0000256" key="10">
    <source>
        <dbReference type="ARBA" id="ARBA00023303"/>
    </source>
</evidence>
<feature type="transmembrane region" description="Helical" evidence="11">
    <location>
        <begin position="219"/>
        <end position="243"/>
    </location>
</feature>
<keyword evidence="9 11" id="KW-0472">Membrane</keyword>
<dbReference type="Gene3D" id="1.10.287.70">
    <property type="match status" value="1"/>
</dbReference>
<dbReference type="PRINTS" id="PR00169">
    <property type="entry name" value="KCHANNEL"/>
</dbReference>
<evidence type="ECO:0000256" key="3">
    <source>
        <dbReference type="ARBA" id="ARBA00022538"/>
    </source>
</evidence>
<feature type="transmembrane region" description="Helical" evidence="11">
    <location>
        <begin position="60"/>
        <end position="81"/>
    </location>
</feature>
<dbReference type="PANTHER" id="PTHR11537">
    <property type="entry name" value="VOLTAGE-GATED POTASSIUM CHANNEL"/>
    <property type="match status" value="1"/>
</dbReference>
<keyword evidence="7 11" id="KW-1133">Transmembrane helix</keyword>
<feature type="transmembrane region" description="Helical" evidence="11">
    <location>
        <begin position="93"/>
        <end position="115"/>
    </location>
</feature>
<organism evidence="13">
    <name type="scientific">Rheinheimera sp. BAL341</name>
    <dbReference type="NCBI Taxonomy" id="1708203"/>
    <lineage>
        <taxon>Bacteria</taxon>
        <taxon>Pseudomonadati</taxon>
        <taxon>Pseudomonadota</taxon>
        <taxon>Gammaproteobacteria</taxon>
        <taxon>Chromatiales</taxon>
        <taxon>Chromatiaceae</taxon>
        <taxon>Rheinheimera</taxon>
    </lineage>
</organism>
<evidence type="ECO:0000256" key="2">
    <source>
        <dbReference type="ARBA" id="ARBA00022448"/>
    </source>
</evidence>
<dbReference type="EMBL" id="CAAJGR010000094">
    <property type="protein sequence ID" value="VHO04213.1"/>
    <property type="molecule type" value="Genomic_DNA"/>
</dbReference>
<evidence type="ECO:0000256" key="8">
    <source>
        <dbReference type="ARBA" id="ARBA00023065"/>
    </source>
</evidence>
<keyword evidence="5" id="KW-0631">Potassium channel</keyword>
<evidence type="ECO:0000256" key="1">
    <source>
        <dbReference type="ARBA" id="ARBA00004141"/>
    </source>
</evidence>
<accession>A0A486XQW6</accession>
<dbReference type="SUPFAM" id="SSF81324">
    <property type="entry name" value="Voltage-gated potassium channels"/>
    <property type="match status" value="1"/>
</dbReference>
<keyword evidence="2" id="KW-0813">Transport</keyword>
<gene>
    <name evidence="13" type="ORF">BAL341_1795</name>
</gene>
<evidence type="ECO:0000256" key="11">
    <source>
        <dbReference type="SAM" id="Phobius"/>
    </source>
</evidence>
<evidence type="ECO:0000256" key="9">
    <source>
        <dbReference type="ARBA" id="ARBA00023136"/>
    </source>
</evidence>
<comment type="subcellular location">
    <subcellularLocation>
        <location evidence="1">Membrane</location>
        <topology evidence="1">Multi-pass membrane protein</topology>
    </subcellularLocation>
</comment>
<evidence type="ECO:0000313" key="13">
    <source>
        <dbReference type="EMBL" id="VHO04213.1"/>
    </source>
</evidence>
<keyword evidence="6" id="KW-0630">Potassium</keyword>
<evidence type="ECO:0000259" key="12">
    <source>
        <dbReference type="Pfam" id="PF00520"/>
    </source>
</evidence>
<evidence type="ECO:0000256" key="6">
    <source>
        <dbReference type="ARBA" id="ARBA00022958"/>
    </source>
</evidence>
<keyword evidence="3" id="KW-0633">Potassium transport</keyword>
<evidence type="ECO:0000256" key="5">
    <source>
        <dbReference type="ARBA" id="ARBA00022826"/>
    </source>
</evidence>
<dbReference type="InterPro" id="IPR028325">
    <property type="entry name" value="VG_K_chnl"/>
</dbReference>
<keyword evidence="4 11" id="KW-0812">Transmembrane</keyword>
<dbReference type="InterPro" id="IPR005821">
    <property type="entry name" value="Ion_trans_dom"/>
</dbReference>
<evidence type="ECO:0000256" key="7">
    <source>
        <dbReference type="ARBA" id="ARBA00022989"/>
    </source>
</evidence>
<dbReference type="AlphaFoldDB" id="A0A486XQW6"/>
<protein>
    <submittedName>
        <fullName evidence="13">Potassium voltage-gated channel subfamily KQT possible potassium channel, VIC family</fullName>
    </submittedName>
</protein>
<proteinExistence type="predicted"/>